<keyword evidence="7 11" id="KW-0520">NAD</keyword>
<dbReference type="PANTHER" id="PTHR43725">
    <property type="entry name" value="UDP-GLUCOSE 4-EPIMERASE"/>
    <property type="match status" value="1"/>
</dbReference>
<gene>
    <name evidence="13" type="primary">galE</name>
    <name evidence="13" type="ORF">ACFO4N_11210</name>
</gene>
<keyword evidence="10 11" id="KW-0119">Carbohydrate metabolism</keyword>
<protein>
    <recommendedName>
        <fullName evidence="6 11">UDP-glucose 4-epimerase</fullName>
        <ecNumber evidence="5 11">5.1.3.2</ecNumber>
    </recommendedName>
</protein>
<dbReference type="Gene3D" id="3.90.25.10">
    <property type="entry name" value="UDP-galactose 4-epimerase, domain 1"/>
    <property type="match status" value="1"/>
</dbReference>
<dbReference type="CDD" id="cd05247">
    <property type="entry name" value="UDP_G4E_1_SDR_e"/>
    <property type="match status" value="1"/>
</dbReference>
<evidence type="ECO:0000259" key="12">
    <source>
        <dbReference type="Pfam" id="PF01370"/>
    </source>
</evidence>
<dbReference type="SUPFAM" id="SSF51735">
    <property type="entry name" value="NAD(P)-binding Rossmann-fold domains"/>
    <property type="match status" value="1"/>
</dbReference>
<name>A0ABV9GLU8_9BACL</name>
<evidence type="ECO:0000256" key="4">
    <source>
        <dbReference type="ARBA" id="ARBA00007637"/>
    </source>
</evidence>
<evidence type="ECO:0000313" key="14">
    <source>
        <dbReference type="Proteomes" id="UP001596022"/>
    </source>
</evidence>
<sequence length="326" mass="35813">MILVTGGTGYIGSHTVLFLREKGQEVVIFDNLQKGHEAAALGATVIQGDLSDEAALDGVFTRYPIDAVIHFAANSLVGESVEDPLKYYDNNVGGTMTLVKKMVQYNVKNLVFSSTAATYGEPVSIPIQETDPTTPTNPYGETKLAIEKMLNWCDRAYGLKYVSLRYFNAAGADPQGRIGEDHDLETHLIPIVLEAALGKRRSVAIYGDDYATEDGTCIRDYIHVMDLAEAHFLALKKLESTSESGIYNLGNGQGFSVKEVIQACRRVTGKDIQAIVSPRRPGDPAVLIASSDKAKAELSWRPKYPELDVIVEHAWRWHQAHPNGFE</sequence>
<feature type="domain" description="NAD-dependent epimerase/dehydratase" evidence="12">
    <location>
        <begin position="2"/>
        <end position="250"/>
    </location>
</feature>
<comment type="subunit">
    <text evidence="11">Homodimer.</text>
</comment>
<dbReference type="Gene3D" id="3.40.50.720">
    <property type="entry name" value="NAD(P)-binding Rossmann-like Domain"/>
    <property type="match status" value="1"/>
</dbReference>
<dbReference type="PANTHER" id="PTHR43725:SF53">
    <property type="entry name" value="UDP-ARABINOSE 4-EPIMERASE 1"/>
    <property type="match status" value="1"/>
</dbReference>
<evidence type="ECO:0000256" key="7">
    <source>
        <dbReference type="ARBA" id="ARBA00023027"/>
    </source>
</evidence>
<evidence type="ECO:0000256" key="11">
    <source>
        <dbReference type="RuleBase" id="RU366046"/>
    </source>
</evidence>
<comment type="pathway">
    <text evidence="3 11">Carbohydrate metabolism; galactose metabolism.</text>
</comment>
<evidence type="ECO:0000256" key="2">
    <source>
        <dbReference type="ARBA" id="ARBA00001911"/>
    </source>
</evidence>
<accession>A0ABV9GLU8</accession>
<evidence type="ECO:0000256" key="5">
    <source>
        <dbReference type="ARBA" id="ARBA00013189"/>
    </source>
</evidence>
<evidence type="ECO:0000313" key="13">
    <source>
        <dbReference type="EMBL" id="MFC4619282.1"/>
    </source>
</evidence>
<evidence type="ECO:0000256" key="1">
    <source>
        <dbReference type="ARBA" id="ARBA00000083"/>
    </source>
</evidence>
<evidence type="ECO:0000256" key="8">
    <source>
        <dbReference type="ARBA" id="ARBA00023144"/>
    </source>
</evidence>
<keyword evidence="14" id="KW-1185">Reference proteome</keyword>
<comment type="cofactor">
    <cofactor evidence="2 11">
        <name>NAD(+)</name>
        <dbReference type="ChEBI" id="CHEBI:57540"/>
    </cofactor>
</comment>
<dbReference type="InterPro" id="IPR005886">
    <property type="entry name" value="UDP_G4E"/>
</dbReference>
<comment type="caution">
    <text evidence="13">The sequence shown here is derived from an EMBL/GenBank/DDBJ whole genome shotgun (WGS) entry which is preliminary data.</text>
</comment>
<proteinExistence type="inferred from homology"/>
<dbReference type="Proteomes" id="UP001596022">
    <property type="component" value="Unassembled WGS sequence"/>
</dbReference>
<comment type="similarity">
    <text evidence="4 11">Belongs to the NAD(P)-dependent epimerase/dehydratase family.</text>
</comment>
<comment type="catalytic activity">
    <reaction evidence="1 11">
        <text>UDP-alpha-D-glucose = UDP-alpha-D-galactose</text>
        <dbReference type="Rhea" id="RHEA:22168"/>
        <dbReference type="ChEBI" id="CHEBI:58885"/>
        <dbReference type="ChEBI" id="CHEBI:66914"/>
        <dbReference type="EC" id="5.1.3.2"/>
    </reaction>
</comment>
<evidence type="ECO:0000256" key="3">
    <source>
        <dbReference type="ARBA" id="ARBA00004947"/>
    </source>
</evidence>
<dbReference type="NCBIfam" id="TIGR01179">
    <property type="entry name" value="galE"/>
    <property type="match status" value="1"/>
</dbReference>
<evidence type="ECO:0000256" key="9">
    <source>
        <dbReference type="ARBA" id="ARBA00023235"/>
    </source>
</evidence>
<dbReference type="RefSeq" id="WP_376846381.1">
    <property type="nucleotide sequence ID" value="NZ_JBHSFW010000007.1"/>
</dbReference>
<dbReference type="EC" id="5.1.3.2" evidence="5 11"/>
<dbReference type="InterPro" id="IPR036291">
    <property type="entry name" value="NAD(P)-bd_dom_sf"/>
</dbReference>
<organism evidence="13 14">
    <name type="scientific">Camelliibacillus cellulosilyticus</name>
    <dbReference type="NCBI Taxonomy" id="2174486"/>
    <lineage>
        <taxon>Bacteria</taxon>
        <taxon>Bacillati</taxon>
        <taxon>Bacillota</taxon>
        <taxon>Bacilli</taxon>
        <taxon>Bacillales</taxon>
        <taxon>Sporolactobacillaceae</taxon>
        <taxon>Camelliibacillus</taxon>
    </lineage>
</organism>
<evidence type="ECO:0000256" key="10">
    <source>
        <dbReference type="ARBA" id="ARBA00023277"/>
    </source>
</evidence>
<dbReference type="Pfam" id="PF01370">
    <property type="entry name" value="Epimerase"/>
    <property type="match status" value="1"/>
</dbReference>
<keyword evidence="9 11" id="KW-0413">Isomerase</keyword>
<dbReference type="InterPro" id="IPR001509">
    <property type="entry name" value="Epimerase_deHydtase"/>
</dbReference>
<dbReference type="EMBL" id="JBHSFW010000007">
    <property type="protein sequence ID" value="MFC4619282.1"/>
    <property type="molecule type" value="Genomic_DNA"/>
</dbReference>
<evidence type="ECO:0000256" key="6">
    <source>
        <dbReference type="ARBA" id="ARBA00018569"/>
    </source>
</evidence>
<keyword evidence="8" id="KW-0299">Galactose metabolism</keyword>
<dbReference type="GO" id="GO:0003978">
    <property type="term" value="F:UDP-glucose 4-epimerase activity"/>
    <property type="evidence" value="ECO:0007669"/>
    <property type="project" value="UniProtKB-EC"/>
</dbReference>
<reference evidence="14" key="1">
    <citation type="journal article" date="2019" name="Int. J. Syst. Evol. Microbiol.">
        <title>The Global Catalogue of Microorganisms (GCM) 10K type strain sequencing project: providing services to taxonomists for standard genome sequencing and annotation.</title>
        <authorList>
            <consortium name="The Broad Institute Genomics Platform"/>
            <consortium name="The Broad Institute Genome Sequencing Center for Infectious Disease"/>
            <person name="Wu L."/>
            <person name="Ma J."/>
        </authorList>
    </citation>
    <scope>NUCLEOTIDE SEQUENCE [LARGE SCALE GENOMIC DNA]</scope>
    <source>
        <strain evidence="14">CGMCC 1.16306</strain>
    </source>
</reference>